<keyword evidence="6 8" id="KW-0012">Acyltransferase</keyword>
<dbReference type="PANTHER" id="PTHR13906">
    <property type="entry name" value="PORCUPINE"/>
    <property type="match status" value="1"/>
</dbReference>
<dbReference type="Proteomes" id="UP001373714">
    <property type="component" value="Unassembled WGS sequence"/>
</dbReference>
<keyword evidence="9" id="KW-1185">Reference proteome</keyword>
<evidence type="ECO:0000256" key="2">
    <source>
        <dbReference type="ARBA" id="ARBA00022679"/>
    </source>
</evidence>
<evidence type="ECO:0000256" key="6">
    <source>
        <dbReference type="ARBA" id="ARBA00023315"/>
    </source>
</evidence>
<proteinExistence type="predicted"/>
<feature type="transmembrane region" description="Helical" evidence="7">
    <location>
        <begin position="256"/>
        <end position="273"/>
    </location>
</feature>
<feature type="transmembrane region" description="Helical" evidence="7">
    <location>
        <begin position="23"/>
        <end position="40"/>
    </location>
</feature>
<dbReference type="PANTHER" id="PTHR13906:SF4">
    <property type="entry name" value="LYSOPHOSPHOLIPID ACYLTRANSFERASE 6"/>
    <property type="match status" value="1"/>
</dbReference>
<evidence type="ECO:0000256" key="7">
    <source>
        <dbReference type="SAM" id="Phobius"/>
    </source>
</evidence>
<keyword evidence="2" id="KW-0808">Transferase</keyword>
<reference evidence="8 9" key="1">
    <citation type="submission" date="2019-10" db="EMBL/GenBank/DDBJ databases">
        <authorList>
            <person name="Palmer J.M."/>
        </authorList>
    </citation>
    <scope>NUCLEOTIDE SEQUENCE [LARGE SCALE GENOMIC DNA]</scope>
    <source>
        <strain evidence="8 9">TWF730</strain>
    </source>
</reference>
<dbReference type="GO" id="GO:0016020">
    <property type="term" value="C:membrane"/>
    <property type="evidence" value="ECO:0007669"/>
    <property type="project" value="UniProtKB-SubCell"/>
</dbReference>
<feature type="transmembrane region" description="Helical" evidence="7">
    <location>
        <begin position="82"/>
        <end position="109"/>
    </location>
</feature>
<dbReference type="GO" id="GO:0046474">
    <property type="term" value="P:glycerophospholipid biosynthetic process"/>
    <property type="evidence" value="ECO:0007669"/>
    <property type="project" value="TreeGrafter"/>
</dbReference>
<dbReference type="InterPro" id="IPR049941">
    <property type="entry name" value="LPLAT_7/PORCN-like"/>
</dbReference>
<dbReference type="EMBL" id="JAVHNS010000002">
    <property type="protein sequence ID" value="KAK6362044.1"/>
    <property type="molecule type" value="Genomic_DNA"/>
</dbReference>
<dbReference type="InterPro" id="IPR004299">
    <property type="entry name" value="MBOAT_fam"/>
</dbReference>
<feature type="transmembrane region" description="Helical" evidence="7">
    <location>
        <begin position="415"/>
        <end position="439"/>
    </location>
</feature>
<dbReference type="GO" id="GO:0047184">
    <property type="term" value="F:1-acylglycerophosphocholine O-acyltransferase activity"/>
    <property type="evidence" value="ECO:0007669"/>
    <property type="project" value="TreeGrafter"/>
</dbReference>
<sequence length="549" mass="62556">MIQIIHQQFVTLSGYAGGIAPDYLKLIFVCLLSYPLAGILKRLPDVNPVAKNLFLIGTSLFYLLGVYDLWDGVRTVAISSVGAYLIAAFIKGPLMPWIGFVFIMGHMAISHIARQRRGDDSVVDITGVQMVLVMKLTAFCWNVWDGKFPDSELTPLQQDRAIREMPSLLDYAGYVLFFPSIMVGPAFDFSEYKKWLDTSMFDVEVLDKQGVIRKRRRIPRSGRPALRKAMVGLIWIGLYVKASSMFTVDFTLSDGFLGHNVIWRMVYVYFLMLGARFKYYGIWSLTEGACILAGLGYNGLDENKRIRWDRVNNIDAWTLETAQNSRALLEAWNKNTNKWLRNYVYLRVTPKGKKPGFRSSMATFVTSAFWHGFYPGYYLAFTTASLVQTVAKFSRRYIRPFFLSPDGTTPTKYKVYYDVFGAVVTQAALAYMSSPFIILDFDKTIIVWSRVWFYGHVSMAILYVFFKSPAVGVIKAQLKKRSTAAPPKPTKEQLLNELRKEAQPFGIPDEDIVVADVNEAIEEIKELKERQAAGENPFQVFRDIKAKRQ</sequence>
<keyword evidence="3 7" id="KW-0812">Transmembrane</keyword>
<keyword evidence="5 7" id="KW-0472">Membrane</keyword>
<accession>A0AAV9VJH7</accession>
<dbReference type="GO" id="GO:0003841">
    <property type="term" value="F:1-acylglycerol-3-phosphate O-acyltransferase activity"/>
    <property type="evidence" value="ECO:0007669"/>
    <property type="project" value="TreeGrafter"/>
</dbReference>
<feature type="transmembrane region" description="Helical" evidence="7">
    <location>
        <begin position="52"/>
        <end position="70"/>
    </location>
</feature>
<organism evidence="8 9">
    <name type="scientific">Orbilia blumenaviensis</name>
    <dbReference type="NCBI Taxonomy" id="1796055"/>
    <lineage>
        <taxon>Eukaryota</taxon>
        <taxon>Fungi</taxon>
        <taxon>Dikarya</taxon>
        <taxon>Ascomycota</taxon>
        <taxon>Pezizomycotina</taxon>
        <taxon>Orbiliomycetes</taxon>
        <taxon>Orbiliales</taxon>
        <taxon>Orbiliaceae</taxon>
        <taxon>Orbilia</taxon>
    </lineage>
</organism>
<protein>
    <submittedName>
        <fullName evidence="8">Lysophospholipid acyltransferase</fullName>
    </submittedName>
</protein>
<keyword evidence="4 7" id="KW-1133">Transmembrane helix</keyword>
<gene>
    <name evidence="8" type="primary">ALE1_1</name>
    <name evidence="8" type="ORF">TWF730_005746</name>
</gene>
<evidence type="ECO:0000313" key="9">
    <source>
        <dbReference type="Proteomes" id="UP001373714"/>
    </source>
</evidence>
<dbReference type="AlphaFoldDB" id="A0AAV9VJH7"/>
<evidence type="ECO:0000256" key="4">
    <source>
        <dbReference type="ARBA" id="ARBA00022989"/>
    </source>
</evidence>
<evidence type="ECO:0000256" key="5">
    <source>
        <dbReference type="ARBA" id="ARBA00023136"/>
    </source>
</evidence>
<dbReference type="GO" id="GO:0030258">
    <property type="term" value="P:lipid modification"/>
    <property type="evidence" value="ECO:0007669"/>
    <property type="project" value="TreeGrafter"/>
</dbReference>
<feature type="transmembrane region" description="Helical" evidence="7">
    <location>
        <begin position="225"/>
        <end position="244"/>
    </location>
</feature>
<dbReference type="Pfam" id="PF03062">
    <property type="entry name" value="MBOAT"/>
    <property type="match status" value="1"/>
</dbReference>
<comment type="caution">
    <text evidence="8">The sequence shown here is derived from an EMBL/GenBank/DDBJ whole genome shotgun (WGS) entry which is preliminary data.</text>
</comment>
<comment type="subcellular location">
    <subcellularLocation>
        <location evidence="1">Membrane</location>
        <topology evidence="1">Multi-pass membrane protein</topology>
    </subcellularLocation>
</comment>
<evidence type="ECO:0000256" key="3">
    <source>
        <dbReference type="ARBA" id="ARBA00022692"/>
    </source>
</evidence>
<feature type="transmembrane region" description="Helical" evidence="7">
    <location>
        <begin position="451"/>
        <end position="474"/>
    </location>
</feature>
<evidence type="ECO:0000313" key="8">
    <source>
        <dbReference type="EMBL" id="KAK6362044.1"/>
    </source>
</evidence>
<name>A0AAV9VJH7_9PEZI</name>
<evidence type="ECO:0000256" key="1">
    <source>
        <dbReference type="ARBA" id="ARBA00004141"/>
    </source>
</evidence>
<dbReference type="GO" id="GO:0005783">
    <property type="term" value="C:endoplasmic reticulum"/>
    <property type="evidence" value="ECO:0007669"/>
    <property type="project" value="TreeGrafter"/>
</dbReference>